<dbReference type="Proteomes" id="UP000828941">
    <property type="component" value="Chromosome 6"/>
</dbReference>
<comment type="caution">
    <text evidence="1">The sequence shown here is derived from an EMBL/GenBank/DDBJ whole genome shotgun (WGS) entry which is preliminary data.</text>
</comment>
<keyword evidence="2" id="KW-1185">Reference proteome</keyword>
<evidence type="ECO:0000313" key="1">
    <source>
        <dbReference type="EMBL" id="KAI4336759.1"/>
    </source>
</evidence>
<sequence length="330" mass="37332">MRGVNRFTLLGKAIRIDSTTISAISSGTIRHRLPQFAPYGTFSIGNTQWLSHSLIDHLGISNPSVVRSIGGVMYSSAAAASLNQHVHPDELPRAAEFKPKEVVLYQYEACPFCNKVTAFLDYYNIPYQIVEVNPINKKEIKWSNYKKVPIVTVEGEQMVDSSDIIDKLLIKMHPDYDLNGDEEKKWRGWVDQHLVHVLSPNIYRTVPEALESFDYITTRGNFGFTERLVSKYGGAAAMYFVSKKLKKRHNITDERAALYGAAEQWVDALKGRKFLGGSDPNLADLAVFGVLRPIRHLKSGRDMIQHTRIGEWYSEMERRVGQPSRISGQS</sequence>
<evidence type="ECO:0000313" key="2">
    <source>
        <dbReference type="Proteomes" id="UP000828941"/>
    </source>
</evidence>
<proteinExistence type="predicted"/>
<organism evidence="1 2">
    <name type="scientific">Bauhinia variegata</name>
    <name type="common">Purple orchid tree</name>
    <name type="synonym">Phanera variegata</name>
    <dbReference type="NCBI Taxonomy" id="167791"/>
    <lineage>
        <taxon>Eukaryota</taxon>
        <taxon>Viridiplantae</taxon>
        <taxon>Streptophyta</taxon>
        <taxon>Embryophyta</taxon>
        <taxon>Tracheophyta</taxon>
        <taxon>Spermatophyta</taxon>
        <taxon>Magnoliopsida</taxon>
        <taxon>eudicotyledons</taxon>
        <taxon>Gunneridae</taxon>
        <taxon>Pentapetalae</taxon>
        <taxon>rosids</taxon>
        <taxon>fabids</taxon>
        <taxon>Fabales</taxon>
        <taxon>Fabaceae</taxon>
        <taxon>Cercidoideae</taxon>
        <taxon>Cercideae</taxon>
        <taxon>Bauhiniinae</taxon>
        <taxon>Bauhinia</taxon>
    </lineage>
</organism>
<reference evidence="1 2" key="1">
    <citation type="journal article" date="2022" name="DNA Res.">
        <title>Chromosomal-level genome assembly of the orchid tree Bauhinia variegata (Leguminosae; Cercidoideae) supports the allotetraploid origin hypothesis of Bauhinia.</title>
        <authorList>
            <person name="Zhong Y."/>
            <person name="Chen Y."/>
            <person name="Zheng D."/>
            <person name="Pang J."/>
            <person name="Liu Y."/>
            <person name="Luo S."/>
            <person name="Meng S."/>
            <person name="Qian L."/>
            <person name="Wei D."/>
            <person name="Dai S."/>
            <person name="Zhou R."/>
        </authorList>
    </citation>
    <scope>NUCLEOTIDE SEQUENCE [LARGE SCALE GENOMIC DNA]</scope>
    <source>
        <strain evidence="1">BV-YZ2020</strain>
    </source>
</reference>
<dbReference type="EMBL" id="CM039431">
    <property type="protein sequence ID" value="KAI4336759.1"/>
    <property type="molecule type" value="Genomic_DNA"/>
</dbReference>
<accession>A0ACB9NLR0</accession>
<name>A0ACB9NLR0_BAUVA</name>
<gene>
    <name evidence="1" type="ORF">L6164_015246</name>
</gene>
<protein>
    <submittedName>
        <fullName evidence="1">Uncharacterized protein</fullName>
    </submittedName>
</protein>